<evidence type="ECO:0000313" key="6">
    <source>
        <dbReference type="EMBL" id="MVB09724.1"/>
    </source>
</evidence>
<dbReference type="GO" id="GO:0005737">
    <property type="term" value="C:cytoplasm"/>
    <property type="evidence" value="ECO:0007669"/>
    <property type="project" value="UniProtKB-SubCell"/>
</dbReference>
<evidence type="ECO:0000313" key="8">
    <source>
        <dbReference type="Proteomes" id="UP000469440"/>
    </source>
</evidence>
<gene>
    <name evidence="5 6" type="primary">fliW</name>
    <name evidence="6" type="ORF">CAFE_03890</name>
    <name evidence="7" type="ORF">HCR03_09370</name>
</gene>
<keyword evidence="1 5" id="KW-0963">Cytoplasm</keyword>
<dbReference type="InterPro" id="IPR003775">
    <property type="entry name" value="Flagellar_assembly_factor_FliW"/>
</dbReference>
<evidence type="ECO:0000256" key="2">
    <source>
        <dbReference type="ARBA" id="ARBA00022795"/>
    </source>
</evidence>
<dbReference type="RefSeq" id="WP_156989662.1">
    <property type="nucleotide sequence ID" value="NZ_CP060286.1"/>
</dbReference>
<comment type="function">
    <text evidence="5">Acts as an anti-CsrA protein, binds CsrA and prevents it from repressing translation of its target genes, one of which is flagellin. Binds to flagellin and participates in the assembly of the flagellum.</text>
</comment>
<proteinExistence type="inferred from homology"/>
<organism evidence="6 8">
    <name type="scientific">Caproicibacter fermentans</name>
    <dbReference type="NCBI Taxonomy" id="2576756"/>
    <lineage>
        <taxon>Bacteria</taxon>
        <taxon>Bacillati</taxon>
        <taxon>Bacillota</taxon>
        <taxon>Clostridia</taxon>
        <taxon>Eubacteriales</taxon>
        <taxon>Acutalibacteraceae</taxon>
        <taxon>Caproicibacter</taxon>
    </lineage>
</organism>
<dbReference type="GO" id="GO:0006417">
    <property type="term" value="P:regulation of translation"/>
    <property type="evidence" value="ECO:0007669"/>
    <property type="project" value="UniProtKB-KW"/>
</dbReference>
<comment type="similarity">
    <text evidence="5">Belongs to the FliW family.</text>
</comment>
<reference evidence="6 8" key="1">
    <citation type="submission" date="2019-09" db="EMBL/GenBank/DDBJ databases">
        <title>Genome sequence of Clostridium sp. EA1.</title>
        <authorList>
            <person name="Poehlein A."/>
            <person name="Bengelsdorf F.R."/>
            <person name="Daniel R."/>
        </authorList>
    </citation>
    <scope>NUCLEOTIDE SEQUENCE [LARGE SCALE GENOMIC DNA]</scope>
    <source>
        <strain evidence="6 8">EA1</strain>
    </source>
</reference>
<dbReference type="KEGG" id="cfem:HCR03_09370"/>
<dbReference type="EMBL" id="CP060286">
    <property type="protein sequence ID" value="QNK42390.1"/>
    <property type="molecule type" value="Genomic_DNA"/>
</dbReference>
<dbReference type="SUPFAM" id="SSF141457">
    <property type="entry name" value="BH3618-like"/>
    <property type="match status" value="1"/>
</dbReference>
<accession>A0A6N8HVA9</accession>
<evidence type="ECO:0000256" key="3">
    <source>
        <dbReference type="ARBA" id="ARBA00022845"/>
    </source>
</evidence>
<dbReference type="GO" id="GO:0044780">
    <property type="term" value="P:bacterial-type flagellum assembly"/>
    <property type="evidence" value="ECO:0007669"/>
    <property type="project" value="UniProtKB-UniRule"/>
</dbReference>
<keyword evidence="4 5" id="KW-0143">Chaperone</keyword>
<evidence type="ECO:0000256" key="5">
    <source>
        <dbReference type="HAMAP-Rule" id="MF_01185"/>
    </source>
</evidence>
<keyword evidence="2 5" id="KW-1005">Bacterial flagellum biogenesis</keyword>
<keyword evidence="6" id="KW-0966">Cell projection</keyword>
<accession>A0A7G8TFJ9</accession>
<dbReference type="HAMAP" id="MF_01185">
    <property type="entry name" value="FliW"/>
    <property type="match status" value="1"/>
</dbReference>
<dbReference type="PANTHER" id="PTHR39190">
    <property type="entry name" value="FLAGELLAR ASSEMBLY FACTOR FLIW"/>
    <property type="match status" value="1"/>
</dbReference>
<keyword evidence="3 5" id="KW-0810">Translation regulation</keyword>
<evidence type="ECO:0000256" key="1">
    <source>
        <dbReference type="ARBA" id="ARBA00022490"/>
    </source>
</evidence>
<keyword evidence="6" id="KW-0969">Cilium</keyword>
<dbReference type="AlphaFoldDB" id="A0A6N8HVA9"/>
<dbReference type="Proteomes" id="UP000515909">
    <property type="component" value="Chromosome"/>
</dbReference>
<dbReference type="Gene3D" id="2.30.290.10">
    <property type="entry name" value="BH3618-like"/>
    <property type="match status" value="1"/>
</dbReference>
<evidence type="ECO:0000313" key="9">
    <source>
        <dbReference type="Proteomes" id="UP000515909"/>
    </source>
</evidence>
<reference evidence="7 9" key="2">
    <citation type="submission" date="2020-08" db="EMBL/GenBank/DDBJ databases">
        <title>The isolate Caproiciproducens sp. 7D4C2 produces n-caproate at mildly acidic conditions from hexoses: genome and rBOX comparison with related strains and chain-elongating bacteria.</title>
        <authorList>
            <person name="Esquivel-Elizondo S."/>
            <person name="Bagci C."/>
            <person name="Temovska M."/>
            <person name="Jeon B.S."/>
            <person name="Bessarab I."/>
            <person name="Williams R.B.H."/>
            <person name="Huson D.H."/>
            <person name="Angenent L.T."/>
        </authorList>
    </citation>
    <scope>NUCLEOTIDE SEQUENCE [LARGE SCALE GENOMIC DNA]</scope>
    <source>
        <strain evidence="7 9">7D4C2</strain>
    </source>
</reference>
<evidence type="ECO:0000313" key="7">
    <source>
        <dbReference type="EMBL" id="QNK42390.1"/>
    </source>
</evidence>
<keyword evidence="8" id="KW-1185">Reference proteome</keyword>
<dbReference type="OrthoDB" id="9801235at2"/>
<keyword evidence="6" id="KW-0282">Flagellum</keyword>
<name>A0A6N8HVA9_9FIRM</name>
<evidence type="ECO:0000256" key="4">
    <source>
        <dbReference type="ARBA" id="ARBA00023186"/>
    </source>
</evidence>
<dbReference type="PANTHER" id="PTHR39190:SF1">
    <property type="entry name" value="FLAGELLAR ASSEMBLY FACTOR FLIW"/>
    <property type="match status" value="1"/>
</dbReference>
<dbReference type="EMBL" id="VWXL01000014">
    <property type="protein sequence ID" value="MVB09724.1"/>
    <property type="molecule type" value="Genomic_DNA"/>
</dbReference>
<comment type="subcellular location">
    <subcellularLocation>
        <location evidence="5">Cytoplasm</location>
    </subcellularLocation>
</comment>
<dbReference type="Proteomes" id="UP000469440">
    <property type="component" value="Unassembled WGS sequence"/>
</dbReference>
<dbReference type="Pfam" id="PF02623">
    <property type="entry name" value="FliW"/>
    <property type="match status" value="1"/>
</dbReference>
<comment type="subunit">
    <text evidence="5">Interacts with translational regulator CsrA and flagellin(s).</text>
</comment>
<dbReference type="InterPro" id="IPR024046">
    <property type="entry name" value="Flagellar_assmbl_FliW_dom_sf"/>
</dbReference>
<protein>
    <recommendedName>
        <fullName evidence="5">Flagellar assembly factor FliW</fullName>
    </recommendedName>
</protein>
<sequence length="144" mass="16267">MKQEYPGTRTGSRNIIRFENGIYGFESVKEFILLQRDESQIIWSLQAAHDAYPSLIVVNPFFVFKDYEPSLSPEDLKRLGNPKPEDLCFLAVAVIKRELKNSVVNLKSPIVINVPQKTGAQVILEESSYPVRCKLFHGAAAGRE</sequence>